<dbReference type="EMBL" id="JAWCUA010000007">
    <property type="protein sequence ID" value="MDU0113423.1"/>
    <property type="molecule type" value="Genomic_DNA"/>
</dbReference>
<name>A0ABU3R284_9GAMM</name>
<dbReference type="InterPro" id="IPR050882">
    <property type="entry name" value="Prepilin_peptidase/N-MTase"/>
</dbReference>
<evidence type="ECO:0000259" key="12">
    <source>
        <dbReference type="Pfam" id="PF06750"/>
    </source>
</evidence>
<dbReference type="RefSeq" id="WP_315947023.1">
    <property type="nucleotide sequence ID" value="NZ_JAWCUA010000007.1"/>
</dbReference>
<comment type="catalytic activity">
    <reaction evidence="9">
        <text>Typically cleaves a -Gly-|-Phe- bond to release an N-terminal, basic peptide of 5-8 residues from type IV prepilin, and then N-methylates the new N-terminal amino group, the methyl donor being S-adenosyl-L-methionine.</text>
        <dbReference type="EC" id="3.4.23.43"/>
    </reaction>
</comment>
<evidence type="ECO:0000256" key="9">
    <source>
        <dbReference type="RuleBase" id="RU003794"/>
    </source>
</evidence>
<dbReference type="Proteomes" id="UP001257914">
    <property type="component" value="Unassembled WGS sequence"/>
</dbReference>
<keyword evidence="4" id="KW-0997">Cell inner membrane</keyword>
<gene>
    <name evidence="13" type="ORF">RT723_10525</name>
</gene>
<keyword evidence="7 10" id="KW-0472">Membrane</keyword>
<keyword evidence="9" id="KW-0489">Methyltransferase</keyword>
<evidence type="ECO:0000259" key="11">
    <source>
        <dbReference type="Pfam" id="PF01478"/>
    </source>
</evidence>
<keyword evidence="9 13" id="KW-0378">Hydrolase</keyword>
<dbReference type="Pfam" id="PF01478">
    <property type="entry name" value="Peptidase_A24"/>
    <property type="match status" value="1"/>
</dbReference>
<comment type="caution">
    <text evidence="13">The sequence shown here is derived from an EMBL/GenBank/DDBJ whole genome shotgun (WGS) entry which is preliminary data.</text>
</comment>
<feature type="transmembrane region" description="Helical" evidence="10">
    <location>
        <begin position="12"/>
        <end position="35"/>
    </location>
</feature>
<keyword evidence="9" id="KW-0645">Protease</keyword>
<dbReference type="EC" id="2.1.1.-" evidence="9"/>
<keyword evidence="3" id="KW-1003">Cell membrane</keyword>
<feature type="transmembrane region" description="Helical" evidence="10">
    <location>
        <begin position="226"/>
        <end position="259"/>
    </location>
</feature>
<evidence type="ECO:0000313" key="14">
    <source>
        <dbReference type="Proteomes" id="UP001257914"/>
    </source>
</evidence>
<accession>A0ABU3R284</accession>
<dbReference type="PANTHER" id="PTHR30487:SF0">
    <property type="entry name" value="PREPILIN LEADER PEPTIDASE_N-METHYLTRANSFERASE-RELATED"/>
    <property type="match status" value="1"/>
</dbReference>
<protein>
    <recommendedName>
        <fullName evidence="9">Prepilin leader peptidase/N-methyltransferase</fullName>
        <ecNumber evidence="9">2.1.1.-</ecNumber>
        <ecNumber evidence="9">3.4.23.43</ecNumber>
    </recommendedName>
</protein>
<comment type="similarity">
    <text evidence="2 8">Belongs to the peptidase A24 family.</text>
</comment>
<proteinExistence type="inferred from homology"/>
<keyword evidence="14" id="KW-1185">Reference proteome</keyword>
<dbReference type="EC" id="3.4.23.43" evidence="9"/>
<feature type="domain" description="Prepilin type IV endopeptidase peptidase" evidence="11">
    <location>
        <begin position="149"/>
        <end position="255"/>
    </location>
</feature>
<dbReference type="PANTHER" id="PTHR30487">
    <property type="entry name" value="TYPE 4 PREPILIN-LIKE PROTEINS LEADER PEPTIDE-PROCESSING ENZYME"/>
    <property type="match status" value="1"/>
</dbReference>
<dbReference type="InterPro" id="IPR010627">
    <property type="entry name" value="Prepilin_pept_A24_N"/>
</dbReference>
<keyword evidence="9" id="KW-0808">Transferase</keyword>
<evidence type="ECO:0000256" key="6">
    <source>
        <dbReference type="ARBA" id="ARBA00022989"/>
    </source>
</evidence>
<dbReference type="InterPro" id="IPR000045">
    <property type="entry name" value="Prepilin_IV_endopep_pep"/>
</dbReference>
<evidence type="ECO:0000256" key="3">
    <source>
        <dbReference type="ARBA" id="ARBA00022475"/>
    </source>
</evidence>
<feature type="domain" description="Prepilin peptidase A24 N-terminal" evidence="12">
    <location>
        <begin position="22"/>
        <end position="136"/>
    </location>
</feature>
<comment type="function">
    <text evidence="9">Plays an essential role in type IV pili and type II pseudopili formation by proteolytically removing the leader sequence from substrate proteins and subsequently monomethylating the alpha-amino group of the newly exposed N-terminal phenylalanine.</text>
</comment>
<dbReference type="Pfam" id="PF06750">
    <property type="entry name" value="A24_N_bact"/>
    <property type="match status" value="1"/>
</dbReference>
<feature type="transmembrane region" description="Helical" evidence="10">
    <location>
        <begin position="193"/>
        <end position="214"/>
    </location>
</feature>
<keyword evidence="6 10" id="KW-1133">Transmembrane helix</keyword>
<feature type="transmembrane region" description="Helical" evidence="10">
    <location>
        <begin position="271"/>
        <end position="294"/>
    </location>
</feature>
<dbReference type="PRINTS" id="PR00864">
    <property type="entry name" value="PREPILNPTASE"/>
</dbReference>
<evidence type="ECO:0000256" key="2">
    <source>
        <dbReference type="ARBA" id="ARBA00005801"/>
    </source>
</evidence>
<organism evidence="13 14">
    <name type="scientific">Psychrosphaera aquimarina</name>
    <dbReference type="NCBI Taxonomy" id="2044854"/>
    <lineage>
        <taxon>Bacteria</taxon>
        <taxon>Pseudomonadati</taxon>
        <taxon>Pseudomonadota</taxon>
        <taxon>Gammaproteobacteria</taxon>
        <taxon>Alteromonadales</taxon>
        <taxon>Pseudoalteromonadaceae</taxon>
        <taxon>Psychrosphaera</taxon>
    </lineage>
</organism>
<evidence type="ECO:0000256" key="10">
    <source>
        <dbReference type="SAM" id="Phobius"/>
    </source>
</evidence>
<evidence type="ECO:0000256" key="5">
    <source>
        <dbReference type="ARBA" id="ARBA00022692"/>
    </source>
</evidence>
<evidence type="ECO:0000256" key="1">
    <source>
        <dbReference type="ARBA" id="ARBA00004429"/>
    </source>
</evidence>
<feature type="transmembrane region" description="Helical" evidence="10">
    <location>
        <begin position="143"/>
        <end position="160"/>
    </location>
</feature>
<dbReference type="GO" id="GO:0016787">
    <property type="term" value="F:hydrolase activity"/>
    <property type="evidence" value="ECO:0007669"/>
    <property type="project" value="UniProtKB-KW"/>
</dbReference>
<evidence type="ECO:0000256" key="4">
    <source>
        <dbReference type="ARBA" id="ARBA00022519"/>
    </source>
</evidence>
<reference evidence="13 14" key="1">
    <citation type="submission" date="2023-10" db="EMBL/GenBank/DDBJ databases">
        <title>Psychrosphaera aquimaarina strain SW33 isolated from seawater.</title>
        <authorList>
            <person name="Bayburt H."/>
            <person name="Kim J.M."/>
            <person name="Choi B.J."/>
            <person name="Jeon C.O."/>
        </authorList>
    </citation>
    <scope>NUCLEOTIDE SEQUENCE [LARGE SCALE GENOMIC DNA]</scope>
    <source>
        <strain evidence="13 14">KCTC 52743</strain>
    </source>
</reference>
<dbReference type="Gene3D" id="1.20.120.1220">
    <property type="match status" value="1"/>
</dbReference>
<evidence type="ECO:0000256" key="8">
    <source>
        <dbReference type="RuleBase" id="RU003793"/>
    </source>
</evidence>
<sequence length="297" mass="33284">MFEPIILLLQTNLFFFVTSVTVLSLLVGSFLNVVIYRLPKMMENEWHCDCRELLKDELKKQSKGKAEQTPEVFNLVKPDSHCPSCNAPVKAWQNIPVLSYLLLKGQCGTCHNKISKRYPAIELLTAVASAVIAYKFGYSAQSLMLIPITWVFVSLIFIDIDHMLLPDQLTLPALWAVLVASHWTVFLTPMETIWGAVAGYLCLWTIYWVFKLVTGKEGMGHGDFKLLAVIGAIVGVIKLPMVILMSSIVGAVVGITMMFMAKAGRDTQIPFGPYLAIAGWIVMLWGNEIFNWYIGYL</sequence>
<dbReference type="InterPro" id="IPR014032">
    <property type="entry name" value="Peptidase_A24A_bac"/>
</dbReference>
<comment type="subcellular location">
    <subcellularLocation>
        <location evidence="1">Cell inner membrane</location>
        <topology evidence="1">Multi-pass membrane protein</topology>
    </subcellularLocation>
    <subcellularLocation>
        <location evidence="9">Cell membrane</location>
        <topology evidence="9">Multi-pass membrane protein</topology>
    </subcellularLocation>
</comment>
<keyword evidence="9" id="KW-0511">Multifunctional enzyme</keyword>
<keyword evidence="5 9" id="KW-0812">Transmembrane</keyword>
<evidence type="ECO:0000313" key="13">
    <source>
        <dbReference type="EMBL" id="MDU0113423.1"/>
    </source>
</evidence>
<evidence type="ECO:0000256" key="7">
    <source>
        <dbReference type="ARBA" id="ARBA00023136"/>
    </source>
</evidence>